<dbReference type="PANTHER" id="PTHR43671">
    <property type="entry name" value="SERINE/THREONINE-PROTEIN KINASE NEK"/>
    <property type="match status" value="1"/>
</dbReference>
<dbReference type="Gene3D" id="1.10.510.10">
    <property type="entry name" value="Transferase(Phosphotransferase) domain 1"/>
    <property type="match status" value="1"/>
</dbReference>
<evidence type="ECO:0000256" key="3">
    <source>
        <dbReference type="ARBA" id="ARBA00022741"/>
    </source>
</evidence>
<accession>A0A9K3GIW7</accession>
<feature type="compositionally biased region" description="Basic residues" evidence="6">
    <location>
        <begin position="705"/>
        <end position="719"/>
    </location>
</feature>
<gene>
    <name evidence="9" type="ORF">KIPB_005412</name>
</gene>
<feature type="region of interest" description="Disordered" evidence="6">
    <location>
        <begin position="418"/>
        <end position="576"/>
    </location>
</feature>
<feature type="compositionally biased region" description="Low complexity" evidence="6">
    <location>
        <begin position="556"/>
        <end position="568"/>
    </location>
</feature>
<dbReference type="EC" id="2.7.11.1" evidence="1"/>
<dbReference type="InterPro" id="IPR050660">
    <property type="entry name" value="NEK_Ser/Thr_kinase"/>
</dbReference>
<feature type="compositionally biased region" description="Basic residues" evidence="6">
    <location>
        <begin position="753"/>
        <end position="762"/>
    </location>
</feature>
<dbReference type="PANTHER" id="PTHR43671:SF13">
    <property type="entry name" value="SERINE_THREONINE-PROTEIN KINASE NEK2"/>
    <property type="match status" value="1"/>
</dbReference>
<dbReference type="Proteomes" id="UP000265618">
    <property type="component" value="Unassembled WGS sequence"/>
</dbReference>
<keyword evidence="3" id="KW-0547">Nucleotide-binding</keyword>
<evidence type="ECO:0000256" key="5">
    <source>
        <dbReference type="ARBA" id="ARBA00022840"/>
    </source>
</evidence>
<feature type="compositionally biased region" description="Basic and acidic residues" evidence="6">
    <location>
        <begin position="655"/>
        <end position="679"/>
    </location>
</feature>
<dbReference type="InterPro" id="IPR000719">
    <property type="entry name" value="Prot_kinase_dom"/>
</dbReference>
<evidence type="ECO:0000256" key="6">
    <source>
        <dbReference type="SAM" id="MobiDB-lite"/>
    </source>
</evidence>
<organism evidence="9 10">
    <name type="scientific">Kipferlia bialata</name>
    <dbReference type="NCBI Taxonomy" id="797122"/>
    <lineage>
        <taxon>Eukaryota</taxon>
        <taxon>Metamonada</taxon>
        <taxon>Carpediemonas-like organisms</taxon>
        <taxon>Kipferlia</taxon>
    </lineage>
</organism>
<dbReference type="GO" id="GO:0004674">
    <property type="term" value="F:protein serine/threonine kinase activity"/>
    <property type="evidence" value="ECO:0007669"/>
    <property type="project" value="UniProtKB-EC"/>
</dbReference>
<dbReference type="AlphaFoldDB" id="A0A9K3GIW7"/>
<feature type="domain" description="Protein kinase" evidence="8">
    <location>
        <begin position="97"/>
        <end position="410"/>
    </location>
</feature>
<evidence type="ECO:0000256" key="1">
    <source>
        <dbReference type="ARBA" id="ARBA00012513"/>
    </source>
</evidence>
<evidence type="ECO:0000313" key="10">
    <source>
        <dbReference type="Proteomes" id="UP000265618"/>
    </source>
</evidence>
<feature type="region of interest" description="Disordered" evidence="6">
    <location>
        <begin position="237"/>
        <end position="277"/>
    </location>
</feature>
<evidence type="ECO:0000256" key="2">
    <source>
        <dbReference type="ARBA" id="ARBA00022679"/>
    </source>
</evidence>
<feature type="compositionally biased region" description="Polar residues" evidence="6">
    <location>
        <begin position="637"/>
        <end position="654"/>
    </location>
</feature>
<dbReference type="SMART" id="SM00220">
    <property type="entry name" value="S_TKc"/>
    <property type="match status" value="1"/>
</dbReference>
<evidence type="ECO:0000313" key="9">
    <source>
        <dbReference type="EMBL" id="GIQ84000.1"/>
    </source>
</evidence>
<keyword evidence="2" id="KW-0808">Transferase</keyword>
<dbReference type="SUPFAM" id="SSF56112">
    <property type="entry name" value="Protein kinase-like (PK-like)"/>
    <property type="match status" value="1"/>
</dbReference>
<comment type="caution">
    <text evidence="9">The sequence shown here is derived from an EMBL/GenBank/DDBJ whole genome shotgun (WGS) entry which is preliminary data.</text>
</comment>
<sequence length="798" mass="86715">MLRLALALAVLVSAALCAPYELSHGVRQPFSIQSTSEYFWYSLDAHDTRARTSFVLEADNGYATAWICDNHQTNVDDCIANKLASFVSGSWIDIDLTSTIARLGNPAYQVVVSGTAGAQCAITGTSVIPLQNNQVWDYNFDDDGSIYDAVTNPIRWFSVFSCEAETQALFSSLQGQTIYVSTTHGHPTAATAGVLTSTNGIVKITQVCLSIHMRCHNVFLVSSSPSEPGAVQVMNRVSTRTDRHRRADRPPSRSLSFFGDSTPDRHTPVHTDTHTSTDSVWVRPVLGDLGSGRVVPGGTGGEGVVRDGSAGSVHTFVGTPSYMAPEVLSGYGYGRPVDVFGIGCLLKEMCTRELPFGKGSAQQVMATIRSGTYSTAIPSMYPPSLHTLVAQCMAAKASHRPSIQDVYSVLSGIQADMERERERRSAEAEPAHILSARVPRESPTPSPRGSMVMDSTQTLPTPSASYPPDPDSTSTYGGDTVSRRSSVIPPRLTSERGRGRDDVVAVPSVRQSRVGRAPLTARHSPTRSVHLNTSEGRDGSMDHRDYRRGGRRAPLRQRPQSASASGPSRRGRESLDNQELGDKHVSHYMAAHFGVRAHMQSLSEHALSRETVSTGSDGVGDIGYQKVYHRAPLRSRVPSTEQEPTVTSVRPSSARSERDIASVRGRVEREDGSRGRRGWDAPSGGWAPTHAAQVGLDHPDPVITGKKHSPVRRVSRRRSVSSMGRPRVPEVDIGARLRGEEEESDGEGDLSHRAKVLRRRARPVSARIARPTPEPGPSTYKADAPSVRRFNSLFETWM</sequence>
<dbReference type="GO" id="GO:0005524">
    <property type="term" value="F:ATP binding"/>
    <property type="evidence" value="ECO:0007669"/>
    <property type="project" value="UniProtKB-KW"/>
</dbReference>
<feature type="region of interest" description="Disordered" evidence="6">
    <location>
        <begin position="634"/>
        <end position="784"/>
    </location>
</feature>
<keyword evidence="4" id="KW-0418">Kinase</keyword>
<feature type="signal peptide" evidence="7">
    <location>
        <begin position="1"/>
        <end position="17"/>
    </location>
</feature>
<evidence type="ECO:0000256" key="4">
    <source>
        <dbReference type="ARBA" id="ARBA00022777"/>
    </source>
</evidence>
<keyword evidence="7" id="KW-0732">Signal</keyword>
<dbReference type="OrthoDB" id="30536at2759"/>
<evidence type="ECO:0000256" key="7">
    <source>
        <dbReference type="SAM" id="SignalP"/>
    </source>
</evidence>
<reference evidence="9 10" key="1">
    <citation type="journal article" date="2018" name="PLoS ONE">
        <title>The draft genome of Kipferlia bialata reveals reductive genome evolution in fornicate parasites.</title>
        <authorList>
            <person name="Tanifuji G."/>
            <person name="Takabayashi S."/>
            <person name="Kume K."/>
            <person name="Takagi M."/>
            <person name="Nakayama T."/>
            <person name="Kamikawa R."/>
            <person name="Inagaki Y."/>
            <person name="Hashimoto T."/>
        </authorList>
    </citation>
    <scope>NUCLEOTIDE SEQUENCE [LARGE SCALE GENOMIC DNA]</scope>
    <source>
        <strain evidence="9">NY0173</strain>
    </source>
</reference>
<feature type="compositionally biased region" description="Basic and acidic residues" evidence="6">
    <location>
        <begin position="418"/>
        <end position="430"/>
    </location>
</feature>
<protein>
    <recommendedName>
        <fullName evidence="1">non-specific serine/threonine protein kinase</fullName>
        <ecNumber evidence="1">2.7.11.1</ecNumber>
    </recommendedName>
</protein>
<proteinExistence type="predicted"/>
<dbReference type="Pfam" id="PF00069">
    <property type="entry name" value="Pkinase"/>
    <property type="match status" value="1"/>
</dbReference>
<feature type="chain" id="PRO_5039899982" description="non-specific serine/threonine protein kinase" evidence="7">
    <location>
        <begin position="18"/>
        <end position="798"/>
    </location>
</feature>
<feature type="compositionally biased region" description="Basic and acidic residues" evidence="6">
    <location>
        <begin position="727"/>
        <end position="739"/>
    </location>
</feature>
<feature type="compositionally biased region" description="Basic and acidic residues" evidence="6">
    <location>
        <begin position="262"/>
        <end position="275"/>
    </location>
</feature>
<dbReference type="InterPro" id="IPR011009">
    <property type="entry name" value="Kinase-like_dom_sf"/>
</dbReference>
<evidence type="ECO:0000259" key="8">
    <source>
        <dbReference type="PROSITE" id="PS50011"/>
    </source>
</evidence>
<name>A0A9K3GIW7_9EUKA</name>
<keyword evidence="5" id="KW-0067">ATP-binding</keyword>
<dbReference type="EMBL" id="BDIP01001266">
    <property type="protein sequence ID" value="GIQ84000.1"/>
    <property type="molecule type" value="Genomic_DNA"/>
</dbReference>
<feature type="compositionally biased region" description="Polar residues" evidence="6">
    <location>
        <begin position="453"/>
        <end position="464"/>
    </location>
</feature>
<feature type="compositionally biased region" description="Basic and acidic residues" evidence="6">
    <location>
        <begin position="535"/>
        <end position="548"/>
    </location>
</feature>
<keyword evidence="10" id="KW-1185">Reference proteome</keyword>
<dbReference type="PROSITE" id="PS50011">
    <property type="entry name" value="PROTEIN_KINASE_DOM"/>
    <property type="match status" value="1"/>
</dbReference>
<feature type="compositionally biased region" description="Basic and acidic residues" evidence="6">
    <location>
        <begin position="493"/>
        <end position="503"/>
    </location>
</feature>